<feature type="compositionally biased region" description="Basic and acidic residues" evidence="3">
    <location>
        <begin position="153"/>
        <end position="168"/>
    </location>
</feature>
<evidence type="ECO:0000313" key="5">
    <source>
        <dbReference type="EMBL" id="KAK2560033.1"/>
    </source>
</evidence>
<dbReference type="PROSITE" id="PS50102">
    <property type="entry name" value="RRM"/>
    <property type="match status" value="3"/>
</dbReference>
<keyword evidence="6" id="KW-1185">Reference proteome</keyword>
<feature type="domain" description="RRM" evidence="4">
    <location>
        <begin position="199"/>
        <end position="287"/>
    </location>
</feature>
<dbReference type="PANTHER" id="PTHR23003">
    <property type="entry name" value="RNA RECOGNITION MOTIF RRM DOMAIN CONTAINING PROTEIN"/>
    <property type="match status" value="1"/>
</dbReference>
<accession>A0AAD9QEX6</accession>
<dbReference type="Gene3D" id="3.30.70.330">
    <property type="match status" value="3"/>
</dbReference>
<name>A0AAD9QEX6_ACRCE</name>
<dbReference type="Pfam" id="PF00076">
    <property type="entry name" value="RRM_1"/>
    <property type="match status" value="2"/>
</dbReference>
<comment type="caution">
    <text evidence="5">The sequence shown here is derived from an EMBL/GenBank/DDBJ whole genome shotgun (WGS) entry which is preliminary data.</text>
</comment>
<feature type="domain" description="RRM" evidence="4">
    <location>
        <begin position="422"/>
        <end position="483"/>
    </location>
</feature>
<dbReference type="InterPro" id="IPR012677">
    <property type="entry name" value="Nucleotide-bd_a/b_plait_sf"/>
</dbReference>
<organism evidence="5 6">
    <name type="scientific">Acropora cervicornis</name>
    <name type="common">Staghorn coral</name>
    <dbReference type="NCBI Taxonomy" id="6130"/>
    <lineage>
        <taxon>Eukaryota</taxon>
        <taxon>Metazoa</taxon>
        <taxon>Cnidaria</taxon>
        <taxon>Anthozoa</taxon>
        <taxon>Hexacorallia</taxon>
        <taxon>Scleractinia</taxon>
        <taxon>Astrocoeniina</taxon>
        <taxon>Acroporidae</taxon>
        <taxon>Acropora</taxon>
    </lineage>
</organism>
<dbReference type="PANTHER" id="PTHR23003:SF3">
    <property type="entry name" value="FI21236P1-RELATED"/>
    <property type="match status" value="1"/>
</dbReference>
<dbReference type="InterPro" id="IPR000504">
    <property type="entry name" value="RRM_dom"/>
</dbReference>
<feature type="region of interest" description="Disordered" evidence="3">
    <location>
        <begin position="153"/>
        <end position="188"/>
    </location>
</feature>
<dbReference type="GO" id="GO:0005737">
    <property type="term" value="C:cytoplasm"/>
    <property type="evidence" value="ECO:0007669"/>
    <property type="project" value="TreeGrafter"/>
</dbReference>
<dbReference type="InterPro" id="IPR050374">
    <property type="entry name" value="RRT5_SRSF_SR"/>
</dbReference>
<dbReference type="GO" id="GO:0005634">
    <property type="term" value="C:nucleus"/>
    <property type="evidence" value="ECO:0007669"/>
    <property type="project" value="TreeGrafter"/>
</dbReference>
<reference evidence="5" key="2">
    <citation type="journal article" date="2023" name="Science">
        <title>Genomic signatures of disease resistance in endangered staghorn corals.</title>
        <authorList>
            <person name="Vollmer S.V."/>
            <person name="Selwyn J.D."/>
            <person name="Despard B.A."/>
            <person name="Roesel C.L."/>
        </authorList>
    </citation>
    <scope>NUCLEOTIDE SEQUENCE</scope>
    <source>
        <strain evidence="5">K2</strain>
    </source>
</reference>
<feature type="compositionally biased region" description="Basic and acidic residues" evidence="3">
    <location>
        <begin position="12"/>
        <end position="67"/>
    </location>
</feature>
<evidence type="ECO:0000256" key="2">
    <source>
        <dbReference type="PROSITE-ProRule" id="PRU00176"/>
    </source>
</evidence>
<feature type="domain" description="RRM" evidence="4">
    <location>
        <begin position="78"/>
        <end position="159"/>
    </location>
</feature>
<protein>
    <submittedName>
        <fullName evidence="5">Myelin expression factor 2</fullName>
    </submittedName>
</protein>
<gene>
    <name evidence="5" type="ORF">P5673_017621</name>
</gene>
<dbReference type="SUPFAM" id="SSF54928">
    <property type="entry name" value="RNA-binding domain, RBD"/>
    <property type="match status" value="2"/>
</dbReference>
<feature type="region of interest" description="Disordered" evidence="3">
    <location>
        <begin position="1"/>
        <end position="76"/>
    </location>
</feature>
<proteinExistence type="predicted"/>
<evidence type="ECO:0000256" key="1">
    <source>
        <dbReference type="ARBA" id="ARBA00022884"/>
    </source>
</evidence>
<evidence type="ECO:0000256" key="3">
    <source>
        <dbReference type="SAM" id="MobiDB-lite"/>
    </source>
</evidence>
<dbReference type="Proteomes" id="UP001249851">
    <property type="component" value="Unassembled WGS sequence"/>
</dbReference>
<dbReference type="InterPro" id="IPR035979">
    <property type="entry name" value="RBD_domain_sf"/>
</dbReference>
<dbReference type="GO" id="GO:0003729">
    <property type="term" value="F:mRNA binding"/>
    <property type="evidence" value="ECO:0007669"/>
    <property type="project" value="TreeGrafter"/>
</dbReference>
<dbReference type="EMBL" id="JARQWQ010000038">
    <property type="protein sequence ID" value="KAK2560033.1"/>
    <property type="molecule type" value="Genomic_DNA"/>
</dbReference>
<keyword evidence="1 2" id="KW-0694">RNA-binding</keyword>
<sequence>MADIDDGGFPGRRGDSPVDLEARNEREGSRDSDHDDRDRRRRGGGYERDLRRENRRYAPYSQDERSSKRPSGSSGKECRVYVWNLPYNVKWQDLKDFMKTGMWVGAIIPVDSIDMIIYHNFEYQFTVEFRYKEDVEKAIKELHGTDFRGRSIHIREDRIEEPQSERRRPPPSRGMDSGNFGNNPGPQMNNSGILGNLSGLLGLGNLNFAQGLNYKTDPLSCTVFVSNVSNVIRADINLDSDHKSKGFGTVQFETATEAISAVCILSDSMFHGQALSGRAMSVRLDRNAPIMQQLSNAGMNNANMGRGNAAGGAMNPVAVLQLLQSLQGLSQLAQLTSNLNNSGGGLAAALGSLTGAGGMAGVGGAPGMSDSAASNPLAALSGLGMLGNSLGLGAGTGTGGGSGSLGGGMGSFLQGDSGASGKQVFVRNLPWRYTWQDLKDKFKGAGRVVRADIMTEAGGRSKGCGTVLFESSEDAAHAISILV</sequence>
<feature type="compositionally biased region" description="Polar residues" evidence="3">
    <location>
        <begin position="179"/>
        <end position="188"/>
    </location>
</feature>
<evidence type="ECO:0000259" key="4">
    <source>
        <dbReference type="PROSITE" id="PS50102"/>
    </source>
</evidence>
<reference evidence="5" key="1">
    <citation type="journal article" date="2023" name="G3 (Bethesda)">
        <title>Whole genome assembly and annotation of the endangered Caribbean coral Acropora cervicornis.</title>
        <authorList>
            <person name="Selwyn J.D."/>
            <person name="Vollmer S.V."/>
        </authorList>
    </citation>
    <scope>NUCLEOTIDE SEQUENCE</scope>
    <source>
        <strain evidence="5">K2</strain>
    </source>
</reference>
<dbReference type="AlphaFoldDB" id="A0AAD9QEX6"/>
<evidence type="ECO:0000313" key="6">
    <source>
        <dbReference type="Proteomes" id="UP001249851"/>
    </source>
</evidence>
<dbReference type="SMART" id="SM00360">
    <property type="entry name" value="RRM"/>
    <property type="match status" value="3"/>
</dbReference>